<keyword evidence="3" id="KW-1185">Reference proteome</keyword>
<dbReference type="NCBIfam" id="NF041494">
    <property type="entry name" value="MobH"/>
    <property type="match status" value="1"/>
</dbReference>
<dbReference type="Gene3D" id="1.10.3210.40">
    <property type="match status" value="1"/>
</dbReference>
<feature type="domain" description="Uncharacterised" evidence="1">
    <location>
        <begin position="55"/>
        <end position="351"/>
    </location>
</feature>
<reference evidence="2 3" key="1">
    <citation type="journal article" date="2019" name="Int. J. Syst. Evol. Microbiol.">
        <title>The Draft Whole-Genome Sequence of the Antibiotic Producer Empedobacter haloabium ATCC 31962 Provides Indications for Its Taxonomic Reclassification.</title>
        <authorList>
            <person name="Miess H."/>
            <person name="Arlt P."/>
            <person name="Apel A.K."/>
            <person name="Weber T."/>
            <person name="Nieselt K."/>
            <person name="Hanssen F."/>
            <person name="Czemmel S."/>
            <person name="Nahnsen S."/>
            <person name="Gross H."/>
        </authorList>
    </citation>
    <scope>NUCLEOTIDE SEQUENCE [LARGE SCALE GENOMIC DNA]</scope>
    <source>
        <strain evidence="2 3">ATCC 31962</strain>
    </source>
</reference>
<sequence>MAFIFKRGVARADDETSGKRMPQPSEAAAGENMAAGVPFAPIKASKLIEANGEALRRLKLCYGREDGQFESEIMTVIARYANYVNGLPATADNYFSWPGGLFRLGLECAFFALQSTDAQIFEGRASITKRRGLEPRWRLAALIAGLCIELQPLLNIAKVTAQDGSCWQPCSLPLSDWLERYPGGHCHIVWSERPRLDGIQNFYALPLIVPATAIEYLGADNSVVIPAMLAALARLPLPGCPDTLTTLVRKAAACAISKDIRRLSAARGGTAIGENVARLLIDCMHDLVHSSATWLPNSGKSRVWHAQDGTFVAWPGAAHDLSAYADRERLYGMPRDPDEMLAALDKQHWLVQNEAGCIWHIEPPGCSGPIESIKLAAPEFVLVNQLVTCSVLSPIALSTLDEAPHAQCSIEECPQAPQENAPSTAPSQRSKGLSAFSGQLAERMPDRHSCMRLPAAVASVIRSALRNLATGSAAGGAHALDIGILIPLPLFRSAKVDVRFAARCLAEVGMLVPGEGDAPVHTRVLEGAELQGLVLKTDAVTGLGPLDTAGGGSDAGAQT</sequence>
<dbReference type="EMBL" id="CP136508">
    <property type="protein sequence ID" value="WUR15412.1"/>
    <property type="molecule type" value="Genomic_DNA"/>
</dbReference>
<proteinExistence type="predicted"/>
<name>A0ABZ1US37_9BURK</name>
<evidence type="ECO:0000259" key="1">
    <source>
        <dbReference type="Pfam" id="PF07514"/>
    </source>
</evidence>
<dbReference type="Proteomes" id="UP000321323">
    <property type="component" value="Chromosome"/>
</dbReference>
<accession>A0ABZ1US37</accession>
<dbReference type="Pfam" id="PF07514">
    <property type="entry name" value="TraI_2"/>
    <property type="match status" value="1"/>
</dbReference>
<protein>
    <submittedName>
        <fullName evidence="2">MobH family relaxase</fullName>
    </submittedName>
</protein>
<organism evidence="2 3">
    <name type="scientific">[Empedobacter] haloabium</name>
    <dbReference type="NCBI Taxonomy" id="592317"/>
    <lineage>
        <taxon>Bacteria</taxon>
        <taxon>Pseudomonadati</taxon>
        <taxon>Pseudomonadota</taxon>
        <taxon>Betaproteobacteria</taxon>
        <taxon>Burkholderiales</taxon>
        <taxon>Oxalobacteraceae</taxon>
        <taxon>Telluria group</taxon>
        <taxon>Telluria group incertae sedis</taxon>
    </lineage>
</organism>
<evidence type="ECO:0000313" key="2">
    <source>
        <dbReference type="EMBL" id="WUR15412.1"/>
    </source>
</evidence>
<gene>
    <name evidence="2" type="primary">mobH</name>
    <name evidence="2" type="ORF">E7V67_010010</name>
</gene>
<dbReference type="InterPro" id="IPR011119">
    <property type="entry name" value="Unchr_helicase_relaxase_TraI"/>
</dbReference>
<evidence type="ECO:0000313" key="3">
    <source>
        <dbReference type="Proteomes" id="UP000321323"/>
    </source>
</evidence>